<evidence type="ECO:0000313" key="1">
    <source>
        <dbReference type="EMBL" id="TDU25768.1"/>
    </source>
</evidence>
<sequence length="385" mass="42687">MPIRNAPSALPTTLRFMGSRLARRLKGEADVPPTDFRARIEQALAKLGDAVLRCDWVKVPATTAPWIDSGVVLPSGQTISLLANGMVYASSALDVGFQPKVGLWHRVGDGELAKIVGNASSFDSGAGGTLWLTSKPSGEFADRKGAFEPKYPRVKFPGEFEVAVVQWRGDATQGVQAAATIEPQWFGTALKRLQSPVAPPAGWHYLWRLGQGEIFQPCDTKKDELCCHTSADVGILQYPVDVPLTADSEVQWSWLVEQLPSKLPEHIEPTHDYLSLAVEFDNGLDLTWMWSAALPVDTIFQCPLAWWNERETHWVVRSGTEQLGRWLDERRNIADDYRKAIGGELPKKIVGVWLIANTVFQRGEGKCRYRDIVLEDGQGRLKIAS</sequence>
<gene>
    <name evidence="1" type="ORF">DFR24_4213</name>
</gene>
<dbReference type="OrthoDB" id="9775969at2"/>
<keyword evidence="2" id="KW-1185">Reference proteome</keyword>
<reference evidence="1 2" key="1">
    <citation type="submission" date="2019-03" db="EMBL/GenBank/DDBJ databases">
        <title>Genomic Encyclopedia of Type Strains, Phase IV (KMG-IV): sequencing the most valuable type-strain genomes for metagenomic binning, comparative biology and taxonomic classification.</title>
        <authorList>
            <person name="Goeker M."/>
        </authorList>
    </citation>
    <scope>NUCLEOTIDE SEQUENCE [LARGE SCALE GENOMIC DNA]</scope>
    <source>
        <strain evidence="1 2">DSM 26377</strain>
    </source>
</reference>
<dbReference type="Pfam" id="PF11249">
    <property type="entry name" value="DUF3047"/>
    <property type="match status" value="1"/>
</dbReference>
<dbReference type="AlphaFoldDB" id="A0A4R7NXD4"/>
<accession>A0A4R7NXD4</accession>
<protein>
    <submittedName>
        <fullName evidence="1">DUF3047 family protein</fullName>
    </submittedName>
</protein>
<dbReference type="Proteomes" id="UP000295341">
    <property type="component" value="Unassembled WGS sequence"/>
</dbReference>
<dbReference type="EMBL" id="SOBT01000011">
    <property type="protein sequence ID" value="TDU25768.1"/>
    <property type="molecule type" value="Genomic_DNA"/>
</dbReference>
<proteinExistence type="predicted"/>
<comment type="caution">
    <text evidence="1">The sequence shown here is derived from an EMBL/GenBank/DDBJ whole genome shotgun (WGS) entry which is preliminary data.</text>
</comment>
<organism evidence="1 2">
    <name type="scientific">Panacagrimonas perspica</name>
    <dbReference type="NCBI Taxonomy" id="381431"/>
    <lineage>
        <taxon>Bacteria</taxon>
        <taxon>Pseudomonadati</taxon>
        <taxon>Pseudomonadota</taxon>
        <taxon>Gammaproteobacteria</taxon>
        <taxon>Nevskiales</taxon>
        <taxon>Nevskiaceae</taxon>
        <taxon>Panacagrimonas</taxon>
    </lineage>
</organism>
<dbReference type="RefSeq" id="WP_133883362.1">
    <property type="nucleotide sequence ID" value="NZ_MWIN01000013.1"/>
</dbReference>
<evidence type="ECO:0000313" key="2">
    <source>
        <dbReference type="Proteomes" id="UP000295341"/>
    </source>
</evidence>
<dbReference type="InterPro" id="IPR021409">
    <property type="entry name" value="DUF3047"/>
</dbReference>
<name>A0A4R7NXD4_9GAMM</name>